<keyword evidence="2" id="KW-1185">Reference proteome</keyword>
<sequence length="101" mass="11328">MESNDTEHVLDIAHQRQVGELQRMRAQKRRRDLRQGGVLCTGNRHGTLQPFAAGDAKSVHDQKPVEAGCEMPEISPSVSRGRLFDHSTLSIWIGIFYSNSL</sequence>
<dbReference type="EMBL" id="AQHN01000084">
    <property type="protein sequence ID" value="ENN85230.1"/>
    <property type="molecule type" value="Genomic_DNA"/>
</dbReference>
<dbReference type="Proteomes" id="UP000012429">
    <property type="component" value="Unassembled WGS sequence"/>
</dbReference>
<reference evidence="1 2" key="1">
    <citation type="journal article" date="2012" name="BMC Genomics">
        <title>Genomic basis of broad host range and environmental adaptability of Rhizobium tropici CIAT 899 and Rhizobium sp. PRF 81 which are used in inoculants for common bean (Phaseolus vulgaris L.).</title>
        <authorList>
            <person name="Ormeno-Orrillo E."/>
            <person name="Menna P."/>
            <person name="Almeida L.G."/>
            <person name="Ollero F.J."/>
            <person name="Nicolas M.F."/>
            <person name="Pains Rodrigues E."/>
            <person name="Shigueyoshi Nakatani A."/>
            <person name="Silva Batista J.S."/>
            <person name="Oliveira Chueire L.M."/>
            <person name="Souza R.C."/>
            <person name="Ribeiro Vasconcelos A.T."/>
            <person name="Megias M."/>
            <person name="Hungria M."/>
            <person name="Martinez-Romero E."/>
        </authorList>
    </citation>
    <scope>NUCLEOTIDE SEQUENCE [LARGE SCALE GENOMIC DNA]</scope>
    <source>
        <strain evidence="1 2">PRF 81</strain>
    </source>
</reference>
<protein>
    <submittedName>
        <fullName evidence="1">Uncharacterized protein</fullName>
    </submittedName>
</protein>
<gene>
    <name evidence="1" type="ORF">RHSP_54937</name>
</gene>
<dbReference type="AlphaFoldDB" id="N6UU68"/>
<proteinExistence type="predicted"/>
<accession>N6UU68</accession>
<evidence type="ECO:0000313" key="2">
    <source>
        <dbReference type="Proteomes" id="UP000012429"/>
    </source>
</evidence>
<organism evidence="1 2">
    <name type="scientific">Rhizobium freirei PRF 81</name>
    <dbReference type="NCBI Taxonomy" id="363754"/>
    <lineage>
        <taxon>Bacteria</taxon>
        <taxon>Pseudomonadati</taxon>
        <taxon>Pseudomonadota</taxon>
        <taxon>Alphaproteobacteria</taxon>
        <taxon>Hyphomicrobiales</taxon>
        <taxon>Rhizobiaceae</taxon>
        <taxon>Rhizobium/Agrobacterium group</taxon>
        <taxon>Rhizobium</taxon>
    </lineage>
</organism>
<comment type="caution">
    <text evidence="1">The sequence shown here is derived from an EMBL/GenBank/DDBJ whole genome shotgun (WGS) entry which is preliminary data.</text>
</comment>
<name>N6UU68_9HYPH</name>
<evidence type="ECO:0000313" key="1">
    <source>
        <dbReference type="EMBL" id="ENN85230.1"/>
    </source>
</evidence>
<dbReference type="STRING" id="363754.RHSP_54937"/>